<gene>
    <name evidence="3" type="ORF">GKE97_18280</name>
</gene>
<dbReference type="Proteomes" id="UP000434475">
    <property type="component" value="Unassembled WGS sequence"/>
</dbReference>
<dbReference type="CDD" id="cd00118">
    <property type="entry name" value="LysM"/>
    <property type="match status" value="1"/>
</dbReference>
<evidence type="ECO:0000313" key="3">
    <source>
        <dbReference type="EMBL" id="MSB21446.1"/>
    </source>
</evidence>
<feature type="domain" description="LysM" evidence="2">
    <location>
        <begin position="164"/>
        <end position="213"/>
    </location>
</feature>
<dbReference type="PANTHER" id="PTHR34700">
    <property type="entry name" value="POTASSIUM BINDING PROTEIN KBP"/>
    <property type="match status" value="1"/>
</dbReference>
<dbReference type="Pfam" id="PF01476">
    <property type="entry name" value="LysM"/>
    <property type="match status" value="1"/>
</dbReference>
<dbReference type="SMART" id="SM00257">
    <property type="entry name" value="LysM"/>
    <property type="match status" value="1"/>
</dbReference>
<proteinExistence type="predicted"/>
<dbReference type="EMBL" id="WKPR01000022">
    <property type="protein sequence ID" value="MSB21446.1"/>
    <property type="molecule type" value="Genomic_DNA"/>
</dbReference>
<reference evidence="3 4" key="1">
    <citation type="journal article" date="2019" name="Nat. Med.">
        <title>A library of human gut bacterial isolates paired with longitudinal multiomics data enables mechanistic microbiome research.</title>
        <authorList>
            <person name="Poyet M."/>
            <person name="Groussin M."/>
            <person name="Gibbons S.M."/>
            <person name="Avila-Pacheco J."/>
            <person name="Jiang X."/>
            <person name="Kearney S.M."/>
            <person name="Perrotta A.R."/>
            <person name="Berdy B."/>
            <person name="Zhao S."/>
            <person name="Lieberman T.D."/>
            <person name="Swanson P.K."/>
            <person name="Smith M."/>
            <person name="Roesemann S."/>
            <person name="Alexander J.E."/>
            <person name="Rich S.A."/>
            <person name="Livny J."/>
            <person name="Vlamakis H."/>
            <person name="Clish C."/>
            <person name="Bullock K."/>
            <person name="Deik A."/>
            <person name="Scott J."/>
            <person name="Pierce K.A."/>
            <person name="Xavier R.J."/>
            <person name="Alm E.J."/>
        </authorList>
    </citation>
    <scope>NUCLEOTIDE SEQUENCE [LARGE SCALE GENOMIC DNA]</scope>
    <source>
        <strain evidence="3 4">BIOML-A2</strain>
    </source>
</reference>
<dbReference type="SUPFAM" id="SSF54106">
    <property type="entry name" value="LysM domain"/>
    <property type="match status" value="1"/>
</dbReference>
<sequence>MSYSCYLGGVQWPTPSKLQVKIKGKNKTLVLLNEGEVNFLRFPGLTEITVPFDLPMLTGSNSPDYYLSVLELLKTSKQTTQFILVRRAPSGGALYDTNIKVSVEDYNITEDAKSGLDVTVDVNLKQWRDYGTKTATVEQPQTAGEPATVAVEKEREESTAPTAKTYTVKAGDSLWAIAAKYYGKGAEYSKIYNANTDKISNPNLIYPGQVLTLP</sequence>
<dbReference type="InterPro" id="IPR018392">
    <property type="entry name" value="LysM"/>
</dbReference>
<accession>A0A6I2R8E5</accession>
<dbReference type="AlphaFoldDB" id="A0A6I2R8E5"/>
<dbReference type="InterPro" id="IPR036779">
    <property type="entry name" value="LysM_dom_sf"/>
</dbReference>
<organism evidence="3 4">
    <name type="scientific">Flavonifractor plautii</name>
    <name type="common">Fusobacterium plautii</name>
    <dbReference type="NCBI Taxonomy" id="292800"/>
    <lineage>
        <taxon>Bacteria</taxon>
        <taxon>Bacillati</taxon>
        <taxon>Bacillota</taxon>
        <taxon>Clostridia</taxon>
        <taxon>Eubacteriales</taxon>
        <taxon>Oscillospiraceae</taxon>
        <taxon>Flavonifractor</taxon>
    </lineage>
</organism>
<feature type="region of interest" description="Disordered" evidence="1">
    <location>
        <begin position="139"/>
        <end position="161"/>
    </location>
</feature>
<name>A0A6I2R8E5_FLAPL</name>
<dbReference type="InterPro" id="IPR052196">
    <property type="entry name" value="Bact_Kbp"/>
</dbReference>
<dbReference type="PANTHER" id="PTHR34700:SF4">
    <property type="entry name" value="PHAGE-LIKE ELEMENT PBSX PROTEIN XKDP"/>
    <property type="match status" value="1"/>
</dbReference>
<comment type="caution">
    <text evidence="3">The sequence shown here is derived from an EMBL/GenBank/DDBJ whole genome shotgun (WGS) entry which is preliminary data.</text>
</comment>
<dbReference type="PROSITE" id="PS51782">
    <property type="entry name" value="LYSM"/>
    <property type="match status" value="1"/>
</dbReference>
<evidence type="ECO:0000313" key="4">
    <source>
        <dbReference type="Proteomes" id="UP000434475"/>
    </source>
</evidence>
<evidence type="ECO:0000259" key="2">
    <source>
        <dbReference type="PROSITE" id="PS51782"/>
    </source>
</evidence>
<evidence type="ECO:0000256" key="1">
    <source>
        <dbReference type="SAM" id="MobiDB-lite"/>
    </source>
</evidence>
<dbReference type="Gene3D" id="3.10.350.10">
    <property type="entry name" value="LysM domain"/>
    <property type="match status" value="1"/>
</dbReference>
<protein>
    <submittedName>
        <fullName evidence="3">LysM peptidoglycan-binding domain-containing protein</fullName>
    </submittedName>
</protein>